<dbReference type="InterPro" id="IPR000600">
    <property type="entry name" value="ROK"/>
</dbReference>
<dbReference type="SUPFAM" id="SSF53067">
    <property type="entry name" value="Actin-like ATPase domain"/>
    <property type="match status" value="1"/>
</dbReference>
<evidence type="ECO:0000256" key="1">
    <source>
        <dbReference type="ARBA" id="ARBA00006479"/>
    </source>
</evidence>
<dbReference type="PANTHER" id="PTHR18964">
    <property type="entry name" value="ROK (REPRESSOR, ORF, KINASE) FAMILY"/>
    <property type="match status" value="1"/>
</dbReference>
<dbReference type="PANTHER" id="PTHR18964:SF149">
    <property type="entry name" value="BIFUNCTIONAL UDP-N-ACETYLGLUCOSAMINE 2-EPIMERASE_N-ACETYLMANNOSAMINE KINASE"/>
    <property type="match status" value="1"/>
</dbReference>
<evidence type="ECO:0000313" key="3">
    <source>
        <dbReference type="Proteomes" id="UP001254165"/>
    </source>
</evidence>
<reference evidence="2 3" key="1">
    <citation type="submission" date="2023-07" db="EMBL/GenBank/DDBJ databases">
        <title>Novel species of Thermanaerothrix with wide hydrolytic capabilities.</title>
        <authorList>
            <person name="Zayulina K.S."/>
            <person name="Podosokorskaya O.A."/>
            <person name="Elcheninov A.G."/>
        </authorList>
    </citation>
    <scope>NUCLEOTIDE SEQUENCE [LARGE SCALE GENOMIC DNA]</scope>
    <source>
        <strain evidence="2 3">4228-RoL</strain>
    </source>
</reference>
<accession>A0ABU3NPD8</accession>
<dbReference type="Gene3D" id="3.30.420.40">
    <property type="match status" value="2"/>
</dbReference>
<dbReference type="InterPro" id="IPR043129">
    <property type="entry name" value="ATPase_NBD"/>
</dbReference>
<name>A0ABU3NPD8_9CHLR</name>
<dbReference type="Pfam" id="PF00480">
    <property type="entry name" value="ROK"/>
    <property type="match status" value="1"/>
</dbReference>
<protein>
    <submittedName>
        <fullName evidence="2">ROK family protein</fullName>
    </submittedName>
</protein>
<proteinExistence type="inferred from homology"/>
<evidence type="ECO:0000313" key="2">
    <source>
        <dbReference type="EMBL" id="MDT8898704.1"/>
    </source>
</evidence>
<gene>
    <name evidence="2" type="ORF">QYE77_10525</name>
</gene>
<sequence>MAHETVYCIGIDIGGTKISLGVFDSNGLLYGQIQNVPVPFDEKKVADPNRMINLITPFIEDAQNHYSPLIGIGLSICGNVDKHTGEAVLTPNLHWRNVPFGAMVQRAFHLPVFAGTDVRAATLAERLWGVARNARFFAWCTVGTGYGGYLFLDGKLYDGYHGFAGPFGHITWDEEGYPCGCGRRGCFETFVAGPAIARAGQAAVDAGHSPLMASLSQGGRVTTQVVIQAYYQNDAAAVSIIEQVARLIAINLSGLVNALDLEMIVLGGGVIQACPKLLDRIDHHIRYHLMSDEARRDLRLEQETFVNSALYGAAADVFVRSGVIHEALGA</sequence>
<keyword evidence="3" id="KW-1185">Reference proteome</keyword>
<organism evidence="2 3">
    <name type="scientific">Thermanaerothrix solaris</name>
    <dbReference type="NCBI Taxonomy" id="3058434"/>
    <lineage>
        <taxon>Bacteria</taxon>
        <taxon>Bacillati</taxon>
        <taxon>Chloroflexota</taxon>
        <taxon>Anaerolineae</taxon>
        <taxon>Anaerolineales</taxon>
        <taxon>Anaerolineaceae</taxon>
        <taxon>Thermanaerothrix</taxon>
    </lineage>
</organism>
<comment type="caution">
    <text evidence="2">The sequence shown here is derived from an EMBL/GenBank/DDBJ whole genome shotgun (WGS) entry which is preliminary data.</text>
</comment>
<comment type="similarity">
    <text evidence="1">Belongs to the ROK (NagC/XylR) family.</text>
</comment>
<dbReference type="EMBL" id="JAUHMF010000002">
    <property type="protein sequence ID" value="MDT8898704.1"/>
    <property type="molecule type" value="Genomic_DNA"/>
</dbReference>
<dbReference type="RefSeq" id="WP_315625367.1">
    <property type="nucleotide sequence ID" value="NZ_JAUHMF010000002.1"/>
</dbReference>
<dbReference type="Proteomes" id="UP001254165">
    <property type="component" value="Unassembled WGS sequence"/>
</dbReference>